<gene>
    <name evidence="9" type="ORF">BCR34DRAFT_601981</name>
</gene>
<dbReference type="Proteomes" id="UP000193144">
    <property type="component" value="Unassembled WGS sequence"/>
</dbReference>
<organism evidence="9 10">
    <name type="scientific">Clohesyomyces aquaticus</name>
    <dbReference type="NCBI Taxonomy" id="1231657"/>
    <lineage>
        <taxon>Eukaryota</taxon>
        <taxon>Fungi</taxon>
        <taxon>Dikarya</taxon>
        <taxon>Ascomycota</taxon>
        <taxon>Pezizomycotina</taxon>
        <taxon>Dothideomycetes</taxon>
        <taxon>Pleosporomycetidae</taxon>
        <taxon>Pleosporales</taxon>
        <taxon>Lindgomycetaceae</taxon>
        <taxon>Clohesyomyces</taxon>
    </lineage>
</organism>
<proteinExistence type="predicted"/>
<dbReference type="InterPro" id="IPR020846">
    <property type="entry name" value="MFS_dom"/>
</dbReference>
<name>A0A1Y1ZJV8_9PLEO</name>
<feature type="transmembrane region" description="Helical" evidence="7">
    <location>
        <begin position="427"/>
        <end position="449"/>
    </location>
</feature>
<dbReference type="EMBL" id="MCFA01000071">
    <property type="protein sequence ID" value="ORY10531.1"/>
    <property type="molecule type" value="Genomic_DNA"/>
</dbReference>
<feature type="transmembrane region" description="Helical" evidence="7">
    <location>
        <begin position="461"/>
        <end position="480"/>
    </location>
</feature>
<dbReference type="Gene3D" id="1.20.1250.20">
    <property type="entry name" value="MFS general substrate transporter like domains"/>
    <property type="match status" value="1"/>
</dbReference>
<dbReference type="PANTHER" id="PTHR23504">
    <property type="entry name" value="MAJOR FACILITATOR SUPERFAMILY DOMAIN-CONTAINING PROTEIN 10"/>
    <property type="match status" value="1"/>
</dbReference>
<dbReference type="CDD" id="cd17330">
    <property type="entry name" value="MFS_SLC46_TetA_like"/>
    <property type="match status" value="1"/>
</dbReference>
<dbReference type="Pfam" id="PF07690">
    <property type="entry name" value="MFS_1"/>
    <property type="match status" value="1"/>
</dbReference>
<keyword evidence="5 7" id="KW-0472">Membrane</keyword>
<keyword evidence="2" id="KW-0813">Transport</keyword>
<comment type="subcellular location">
    <subcellularLocation>
        <location evidence="1">Membrane</location>
        <topology evidence="1">Multi-pass membrane protein</topology>
    </subcellularLocation>
</comment>
<feature type="transmembrane region" description="Helical" evidence="7">
    <location>
        <begin position="232"/>
        <end position="256"/>
    </location>
</feature>
<feature type="compositionally biased region" description="Basic and acidic residues" evidence="6">
    <location>
        <begin position="8"/>
        <end position="20"/>
    </location>
</feature>
<evidence type="ECO:0000256" key="4">
    <source>
        <dbReference type="ARBA" id="ARBA00022989"/>
    </source>
</evidence>
<dbReference type="OrthoDB" id="419616at2759"/>
<reference evidence="9 10" key="1">
    <citation type="submission" date="2016-07" db="EMBL/GenBank/DDBJ databases">
        <title>Pervasive Adenine N6-methylation of Active Genes in Fungi.</title>
        <authorList>
            <consortium name="DOE Joint Genome Institute"/>
            <person name="Mondo S.J."/>
            <person name="Dannebaum R.O."/>
            <person name="Kuo R.C."/>
            <person name="Labutti K."/>
            <person name="Haridas S."/>
            <person name="Kuo A."/>
            <person name="Salamov A."/>
            <person name="Ahrendt S.R."/>
            <person name="Lipzen A."/>
            <person name="Sullivan W."/>
            <person name="Andreopoulos W.B."/>
            <person name="Clum A."/>
            <person name="Lindquist E."/>
            <person name="Daum C."/>
            <person name="Ramamoorthy G.K."/>
            <person name="Gryganskyi A."/>
            <person name="Culley D."/>
            <person name="Magnuson J.K."/>
            <person name="James T.Y."/>
            <person name="O'Malley M.A."/>
            <person name="Stajich J.E."/>
            <person name="Spatafora J.W."/>
            <person name="Visel A."/>
            <person name="Grigoriev I.V."/>
        </authorList>
    </citation>
    <scope>NUCLEOTIDE SEQUENCE [LARGE SCALE GENOMIC DNA]</scope>
    <source>
        <strain evidence="9 10">CBS 115471</strain>
    </source>
</reference>
<dbReference type="InterPro" id="IPR011701">
    <property type="entry name" value="MFS"/>
</dbReference>
<evidence type="ECO:0000313" key="10">
    <source>
        <dbReference type="Proteomes" id="UP000193144"/>
    </source>
</evidence>
<sequence>MASSRSSRSIDGDVNKKDPSETTPLLSAPAPTAEPIEASPEIFNGDGIHAGEDADAPLPLIQILLLCYTRLVEPVAFFSIFPYINQMIERVGGIRPENVGFYSGLIESLFSLTQMCVMIFWGKAADRWGRKPVLVFSLCGVTIATSLFGTSTSIWQMILFRCLAGVFAGTVVTVRAMISENSTKKTQARAFSYFAFVGNWGIFIGPLIGGALESPARKFPSTFGRLQFFHDYPYALPGFLSALFGLSAAILSALFVKETLHLHQSKKNSAEHRMSTWELLKHPGVGQVILIYTYVLLLAFAFTAVQPVFLYEPIRYGGVGFSPALIAAAFALGGMSQALWLLLVFPPLQERIGTGGVLRLCATVWPFFFLTSPVCNFLLRHDLNAAFWSIGPLASAVGSGVAMAFTATQLTINDIAPSHETFGTLNALVLAASSGLRAFVPALSTSFYAIGVKHQIFGGQLFWVALIFVSFGLNLVLRLLPEKAEGRPVREDNTVS</sequence>
<dbReference type="AlphaFoldDB" id="A0A1Y1ZJV8"/>
<keyword evidence="4 7" id="KW-1133">Transmembrane helix</keyword>
<keyword evidence="3 7" id="KW-0812">Transmembrane</keyword>
<feature type="transmembrane region" description="Helical" evidence="7">
    <location>
        <begin position="190"/>
        <end position="212"/>
    </location>
</feature>
<dbReference type="SUPFAM" id="SSF103473">
    <property type="entry name" value="MFS general substrate transporter"/>
    <property type="match status" value="1"/>
</dbReference>
<evidence type="ECO:0000256" key="3">
    <source>
        <dbReference type="ARBA" id="ARBA00022692"/>
    </source>
</evidence>
<evidence type="ECO:0000256" key="6">
    <source>
        <dbReference type="SAM" id="MobiDB-lite"/>
    </source>
</evidence>
<dbReference type="GO" id="GO:0016020">
    <property type="term" value="C:membrane"/>
    <property type="evidence" value="ECO:0007669"/>
    <property type="project" value="UniProtKB-SubCell"/>
</dbReference>
<evidence type="ECO:0000256" key="2">
    <source>
        <dbReference type="ARBA" id="ARBA00022448"/>
    </source>
</evidence>
<evidence type="ECO:0000256" key="5">
    <source>
        <dbReference type="ARBA" id="ARBA00023136"/>
    </source>
</evidence>
<feature type="region of interest" description="Disordered" evidence="6">
    <location>
        <begin position="1"/>
        <end position="32"/>
    </location>
</feature>
<feature type="transmembrane region" description="Helical" evidence="7">
    <location>
        <begin position="385"/>
        <end position="406"/>
    </location>
</feature>
<dbReference type="InterPro" id="IPR001958">
    <property type="entry name" value="Tet-R_TetA/multi-R_MdtG-like"/>
</dbReference>
<evidence type="ECO:0000256" key="1">
    <source>
        <dbReference type="ARBA" id="ARBA00004141"/>
    </source>
</evidence>
<evidence type="ECO:0000313" key="9">
    <source>
        <dbReference type="EMBL" id="ORY10531.1"/>
    </source>
</evidence>
<dbReference type="PANTHER" id="PTHR23504:SF3">
    <property type="entry name" value="MAJOR FACILITATOR SUPERFAMILY (MFS) PROFILE DOMAIN-CONTAINING PROTEIN"/>
    <property type="match status" value="1"/>
</dbReference>
<dbReference type="PROSITE" id="PS50850">
    <property type="entry name" value="MFS"/>
    <property type="match status" value="1"/>
</dbReference>
<feature type="transmembrane region" description="Helical" evidence="7">
    <location>
        <begin position="133"/>
        <end position="152"/>
    </location>
</feature>
<dbReference type="PRINTS" id="PR01035">
    <property type="entry name" value="TCRTETA"/>
</dbReference>
<keyword evidence="10" id="KW-1185">Reference proteome</keyword>
<dbReference type="InterPro" id="IPR036259">
    <property type="entry name" value="MFS_trans_sf"/>
</dbReference>
<feature type="transmembrane region" description="Helical" evidence="7">
    <location>
        <begin position="158"/>
        <end position="178"/>
    </location>
</feature>
<accession>A0A1Y1ZJV8</accession>
<feature type="domain" description="Major facilitator superfamily (MFS) profile" evidence="8">
    <location>
        <begin position="62"/>
        <end position="484"/>
    </location>
</feature>
<evidence type="ECO:0000256" key="7">
    <source>
        <dbReference type="SAM" id="Phobius"/>
    </source>
</evidence>
<comment type="caution">
    <text evidence="9">The sequence shown here is derived from an EMBL/GenBank/DDBJ whole genome shotgun (WGS) entry which is preliminary data.</text>
</comment>
<evidence type="ECO:0000259" key="8">
    <source>
        <dbReference type="PROSITE" id="PS50850"/>
    </source>
</evidence>
<protein>
    <submittedName>
        <fullName evidence="9">Major facilitator superfamily domain-containing protein</fullName>
    </submittedName>
</protein>
<dbReference type="GO" id="GO:0022857">
    <property type="term" value="F:transmembrane transporter activity"/>
    <property type="evidence" value="ECO:0007669"/>
    <property type="project" value="InterPro"/>
</dbReference>
<feature type="transmembrane region" description="Helical" evidence="7">
    <location>
        <begin position="357"/>
        <end position="379"/>
    </location>
</feature>
<feature type="transmembrane region" description="Helical" evidence="7">
    <location>
        <begin position="321"/>
        <end position="345"/>
    </location>
</feature>
<feature type="transmembrane region" description="Helical" evidence="7">
    <location>
        <begin position="289"/>
        <end position="309"/>
    </location>
</feature>